<dbReference type="GO" id="GO:0008610">
    <property type="term" value="P:lipid biosynthetic process"/>
    <property type="evidence" value="ECO:0007669"/>
    <property type="project" value="InterPro"/>
</dbReference>
<dbReference type="EMBL" id="LSSN01003684">
    <property type="protein sequence ID" value="OMJ13000.1"/>
    <property type="molecule type" value="Genomic_DNA"/>
</dbReference>
<evidence type="ECO:0000259" key="5">
    <source>
        <dbReference type="Pfam" id="PF04116"/>
    </source>
</evidence>
<dbReference type="Proteomes" id="UP000187283">
    <property type="component" value="Unassembled WGS sequence"/>
</dbReference>
<organism evidence="6 7">
    <name type="scientific">Smittium culicis</name>
    <dbReference type="NCBI Taxonomy" id="133412"/>
    <lineage>
        <taxon>Eukaryota</taxon>
        <taxon>Fungi</taxon>
        <taxon>Fungi incertae sedis</taxon>
        <taxon>Zoopagomycota</taxon>
        <taxon>Kickxellomycotina</taxon>
        <taxon>Harpellomycetes</taxon>
        <taxon>Harpellales</taxon>
        <taxon>Legeriomycetaceae</taxon>
        <taxon>Smittium</taxon>
    </lineage>
</organism>
<evidence type="ECO:0000256" key="3">
    <source>
        <dbReference type="ARBA" id="ARBA00022989"/>
    </source>
</evidence>
<dbReference type="PANTHER" id="PTHR11863">
    <property type="entry name" value="STEROL DESATURASE"/>
    <property type="match status" value="1"/>
</dbReference>
<feature type="domain" description="Fatty acid hydroxylase" evidence="5">
    <location>
        <begin position="145"/>
        <end position="281"/>
    </location>
</feature>
<dbReference type="STRING" id="133412.A0A1R1XEE1"/>
<evidence type="ECO:0000313" key="6">
    <source>
        <dbReference type="EMBL" id="OMJ13000.1"/>
    </source>
</evidence>
<evidence type="ECO:0000256" key="4">
    <source>
        <dbReference type="ARBA" id="ARBA00023136"/>
    </source>
</evidence>
<dbReference type="AlphaFoldDB" id="A0A1R1XEE1"/>
<keyword evidence="3" id="KW-1133">Transmembrane helix</keyword>
<reference evidence="6 7" key="1">
    <citation type="submission" date="2017-01" db="EMBL/GenBank/DDBJ databases">
        <authorList>
            <person name="Mah S.A."/>
            <person name="Swanson W.J."/>
            <person name="Moy G.W."/>
            <person name="Vacquier V.D."/>
        </authorList>
    </citation>
    <scope>NUCLEOTIDE SEQUENCE [LARGE SCALE GENOMIC DNA]</scope>
    <source>
        <strain evidence="6 7">GSMNP</strain>
    </source>
</reference>
<keyword evidence="7" id="KW-1185">Reference proteome</keyword>
<evidence type="ECO:0000313" key="7">
    <source>
        <dbReference type="Proteomes" id="UP000187283"/>
    </source>
</evidence>
<evidence type="ECO:0000256" key="1">
    <source>
        <dbReference type="ARBA" id="ARBA00004370"/>
    </source>
</evidence>
<sequence length="305" mass="36018">MASMLDSPNMKIFIDAFYTVGNSTQRITPGYTPSKLESFWLSLFENRNEAITFCLIAFVHHMIIYYLRYLPYYIADYIPSLQKYKLQPDKVISKEQWWKCFRVLTFSEFCVQLPMMLLFFPAATLIGFEFSVPLPPFKEITLQCIAFLFFEDTYHYFAHRAMHIPFLYKKIHKVHHEYSAPFGITAEYAHPIETMILGQGTIGGPLFFALCVQKVHIFTMLCWITVRLWQTVEAHSGYDFPWAMNHWFPLWAGAEHHDYHHMAFVNNFASTFRHWDRIFGTDASYLKYYNQRAAKKNSPSPKKVQ</sequence>
<keyword evidence="2" id="KW-0812">Transmembrane</keyword>
<comment type="caution">
    <text evidence="6">The sequence shown here is derived from an EMBL/GenBank/DDBJ whole genome shotgun (WGS) entry which is preliminary data.</text>
</comment>
<dbReference type="OrthoDB" id="1658724at2759"/>
<dbReference type="InterPro" id="IPR050307">
    <property type="entry name" value="Sterol_Desaturase_Related"/>
</dbReference>
<protein>
    <submittedName>
        <fullName evidence="6">Methylsterol monooxygenase</fullName>
    </submittedName>
</protein>
<evidence type="ECO:0000256" key="2">
    <source>
        <dbReference type="ARBA" id="ARBA00022692"/>
    </source>
</evidence>
<dbReference type="Pfam" id="PF04116">
    <property type="entry name" value="FA_hydroxylase"/>
    <property type="match status" value="1"/>
</dbReference>
<keyword evidence="6" id="KW-0503">Monooxygenase</keyword>
<proteinExistence type="predicted"/>
<keyword evidence="6" id="KW-0560">Oxidoreductase</keyword>
<comment type="subcellular location">
    <subcellularLocation>
        <location evidence="1">Membrane</location>
    </subcellularLocation>
</comment>
<dbReference type="GO" id="GO:0004497">
    <property type="term" value="F:monooxygenase activity"/>
    <property type="evidence" value="ECO:0007669"/>
    <property type="project" value="UniProtKB-KW"/>
</dbReference>
<gene>
    <name evidence="6" type="ORF">AYI70_g8773</name>
</gene>
<keyword evidence="4" id="KW-0472">Membrane</keyword>
<accession>A0A1R1XEE1</accession>
<name>A0A1R1XEE1_9FUNG</name>
<dbReference type="GO" id="GO:0005506">
    <property type="term" value="F:iron ion binding"/>
    <property type="evidence" value="ECO:0007669"/>
    <property type="project" value="InterPro"/>
</dbReference>
<dbReference type="InterPro" id="IPR006694">
    <property type="entry name" value="Fatty_acid_hydroxylase"/>
</dbReference>
<dbReference type="GO" id="GO:0016020">
    <property type="term" value="C:membrane"/>
    <property type="evidence" value="ECO:0007669"/>
    <property type="project" value="UniProtKB-SubCell"/>
</dbReference>